<name>A0A7R9E7U4_9NEOP</name>
<organism evidence="1">
    <name type="scientific">Timema monikensis</name>
    <dbReference type="NCBI Taxonomy" id="170555"/>
    <lineage>
        <taxon>Eukaryota</taxon>
        <taxon>Metazoa</taxon>
        <taxon>Ecdysozoa</taxon>
        <taxon>Arthropoda</taxon>
        <taxon>Hexapoda</taxon>
        <taxon>Insecta</taxon>
        <taxon>Pterygota</taxon>
        <taxon>Neoptera</taxon>
        <taxon>Polyneoptera</taxon>
        <taxon>Phasmatodea</taxon>
        <taxon>Timematodea</taxon>
        <taxon>Timematoidea</taxon>
        <taxon>Timematidae</taxon>
        <taxon>Timema</taxon>
    </lineage>
</organism>
<proteinExistence type="predicted"/>
<gene>
    <name evidence="1" type="ORF">TMSB3V08_LOCUS5835</name>
</gene>
<reference evidence="1" key="1">
    <citation type="submission" date="2020-11" db="EMBL/GenBank/DDBJ databases">
        <authorList>
            <person name="Tran Van P."/>
        </authorList>
    </citation>
    <scope>NUCLEOTIDE SEQUENCE</scope>
</reference>
<dbReference type="AlphaFoldDB" id="A0A7R9E7U4"/>
<evidence type="ECO:0000313" key="1">
    <source>
        <dbReference type="EMBL" id="CAD7429049.1"/>
    </source>
</evidence>
<sequence>MGENVKNSPLTTNTEPELYSHIGYAQKLELKMEMDNDRQIKLEPSFAGEEEINIDAKPLEDSKECINEKLQNNDLTIINFLPIKEEGSKEYINENKQNNELKISPTISFPPIKEEIKNEPTHTIHYLPSQANYVASAWDYLNLEKCLISKRDKDFNEPTHESLKKMIFFDESALEENNTECHQDRSKQLFNHSGQRIYKCDACDRFKDKIIRILKGTDNFIMAKENTSVIFVILSSKIRGILTDIC</sequence>
<dbReference type="EMBL" id="OB793945">
    <property type="protein sequence ID" value="CAD7429049.1"/>
    <property type="molecule type" value="Genomic_DNA"/>
</dbReference>
<protein>
    <submittedName>
        <fullName evidence="1">Uncharacterized protein</fullName>
    </submittedName>
</protein>
<accession>A0A7R9E7U4</accession>